<dbReference type="HOGENOM" id="CLU_1483244_0_0_1"/>
<accession>G0NM89</accession>
<sequence>MASLLFNSLILLNFILFPISKLEIGWRNKSQTTADIEIFVELQQIFHQPSGNREGCSTDIPLGADKSGKILKVVVDTNDFDEYEFRLFMDGVPLDAYMEEHKQRYNAWIIERLGSKLKLVFDGNQENMFFRGQNIETEKTQPSFEVSVWEGKFKEEYTFRIVKTLEGMGQLTAVLYVNGEKN</sequence>
<dbReference type="Proteomes" id="UP000008068">
    <property type="component" value="Unassembled WGS sequence"/>
</dbReference>
<dbReference type="EMBL" id="GL379909">
    <property type="protein sequence ID" value="EGT34026.1"/>
    <property type="molecule type" value="Genomic_DNA"/>
</dbReference>
<keyword evidence="3" id="KW-1185">Reference proteome</keyword>
<protein>
    <recommendedName>
        <fullName evidence="4">Galectin</fullName>
    </recommendedName>
</protein>
<name>G0NM89_CAEBE</name>
<evidence type="ECO:0000313" key="3">
    <source>
        <dbReference type="Proteomes" id="UP000008068"/>
    </source>
</evidence>
<gene>
    <name evidence="2" type="ORF">CAEBREN_04076</name>
</gene>
<organism evidence="3">
    <name type="scientific">Caenorhabditis brenneri</name>
    <name type="common">Nematode worm</name>
    <dbReference type="NCBI Taxonomy" id="135651"/>
    <lineage>
        <taxon>Eukaryota</taxon>
        <taxon>Metazoa</taxon>
        <taxon>Ecdysozoa</taxon>
        <taxon>Nematoda</taxon>
        <taxon>Chromadorea</taxon>
        <taxon>Rhabditida</taxon>
        <taxon>Rhabditina</taxon>
        <taxon>Rhabditomorpha</taxon>
        <taxon>Rhabditoidea</taxon>
        <taxon>Rhabditidae</taxon>
        <taxon>Peloderinae</taxon>
        <taxon>Caenorhabditis</taxon>
    </lineage>
</organism>
<reference evidence="3" key="1">
    <citation type="submission" date="2011-07" db="EMBL/GenBank/DDBJ databases">
        <authorList>
            <consortium name="Caenorhabditis brenneri Sequencing and Analysis Consortium"/>
            <person name="Wilson R.K."/>
        </authorList>
    </citation>
    <scope>NUCLEOTIDE SEQUENCE [LARGE SCALE GENOMIC DNA]</scope>
    <source>
        <strain evidence="3">PB2801</strain>
    </source>
</reference>
<feature type="signal peptide" evidence="1">
    <location>
        <begin position="1"/>
        <end position="21"/>
    </location>
</feature>
<dbReference type="GO" id="GO:0043066">
    <property type="term" value="P:negative regulation of apoptotic process"/>
    <property type="evidence" value="ECO:0007669"/>
    <property type="project" value="InterPro"/>
</dbReference>
<proteinExistence type="predicted"/>
<dbReference type="Pfam" id="PF06905">
    <property type="entry name" value="FAIM1"/>
    <property type="match status" value="1"/>
</dbReference>
<evidence type="ECO:0000313" key="2">
    <source>
        <dbReference type="EMBL" id="EGT34026.1"/>
    </source>
</evidence>
<feature type="chain" id="PRO_5003405989" description="Galectin" evidence="1">
    <location>
        <begin position="22"/>
        <end position="182"/>
    </location>
</feature>
<dbReference type="AlphaFoldDB" id="G0NM89"/>
<keyword evidence="1" id="KW-0732">Signal</keyword>
<evidence type="ECO:0000256" key="1">
    <source>
        <dbReference type="SAM" id="SignalP"/>
    </source>
</evidence>
<evidence type="ECO:0008006" key="4">
    <source>
        <dbReference type="Google" id="ProtNLM"/>
    </source>
</evidence>
<dbReference type="InParanoid" id="G0NM89"/>
<dbReference type="InterPro" id="IPR010695">
    <property type="entry name" value="FAIM1"/>
</dbReference>